<protein>
    <recommendedName>
        <fullName evidence="1">K+ potassium transporter C-terminal domain-containing protein</fullName>
    </recommendedName>
</protein>
<dbReference type="AlphaFoldDB" id="A0A9Q0HSG5"/>
<comment type="caution">
    <text evidence="2">The sequence shown here is derived from an EMBL/GenBank/DDBJ whole genome shotgun (WGS) entry which is preliminary data.</text>
</comment>
<dbReference type="GO" id="GO:0015079">
    <property type="term" value="F:potassium ion transmembrane transporter activity"/>
    <property type="evidence" value="ECO:0007669"/>
    <property type="project" value="InterPro"/>
</dbReference>
<dbReference type="InterPro" id="IPR003855">
    <property type="entry name" value="K+_transporter"/>
</dbReference>
<proteinExistence type="predicted"/>
<accession>A0A9Q0HSG5</accession>
<dbReference type="GO" id="GO:0005886">
    <property type="term" value="C:plasma membrane"/>
    <property type="evidence" value="ECO:0007669"/>
    <property type="project" value="TreeGrafter"/>
</dbReference>
<dbReference type="Proteomes" id="UP001151287">
    <property type="component" value="Unassembled WGS sequence"/>
</dbReference>
<evidence type="ECO:0000313" key="2">
    <source>
        <dbReference type="EMBL" id="KAJ1696764.1"/>
    </source>
</evidence>
<dbReference type="PANTHER" id="PTHR30540:SF6">
    <property type="entry name" value="POTASSIUM TRANSPORTER 2"/>
    <property type="match status" value="1"/>
</dbReference>
<organism evidence="2 3">
    <name type="scientific">Rhynchospora breviuscula</name>
    <dbReference type="NCBI Taxonomy" id="2022672"/>
    <lineage>
        <taxon>Eukaryota</taxon>
        <taxon>Viridiplantae</taxon>
        <taxon>Streptophyta</taxon>
        <taxon>Embryophyta</taxon>
        <taxon>Tracheophyta</taxon>
        <taxon>Spermatophyta</taxon>
        <taxon>Magnoliopsida</taxon>
        <taxon>Liliopsida</taxon>
        <taxon>Poales</taxon>
        <taxon>Cyperaceae</taxon>
        <taxon>Cyperoideae</taxon>
        <taxon>Rhynchosporeae</taxon>
        <taxon>Rhynchospora</taxon>
    </lineage>
</organism>
<dbReference type="EMBL" id="JAMQYH010000002">
    <property type="protein sequence ID" value="KAJ1696764.1"/>
    <property type="molecule type" value="Genomic_DNA"/>
</dbReference>
<dbReference type="OrthoDB" id="755086at2759"/>
<dbReference type="Pfam" id="PF22776">
    <property type="entry name" value="K_trans_C"/>
    <property type="match status" value="1"/>
</dbReference>
<dbReference type="PANTHER" id="PTHR30540">
    <property type="entry name" value="OSMOTIC STRESS POTASSIUM TRANSPORTER"/>
    <property type="match status" value="1"/>
</dbReference>
<gene>
    <name evidence="2" type="ORF">LUZ63_005276</name>
</gene>
<reference evidence="2" key="1">
    <citation type="journal article" date="2022" name="Cell">
        <title>Repeat-based holocentromeres influence genome architecture and karyotype evolution.</title>
        <authorList>
            <person name="Hofstatter P.G."/>
            <person name="Thangavel G."/>
            <person name="Lux T."/>
            <person name="Neumann P."/>
            <person name="Vondrak T."/>
            <person name="Novak P."/>
            <person name="Zhang M."/>
            <person name="Costa L."/>
            <person name="Castellani M."/>
            <person name="Scott A."/>
            <person name="Toegelov H."/>
            <person name="Fuchs J."/>
            <person name="Mata-Sucre Y."/>
            <person name="Dias Y."/>
            <person name="Vanzela A.L.L."/>
            <person name="Huettel B."/>
            <person name="Almeida C.C.S."/>
            <person name="Simkova H."/>
            <person name="Souza G."/>
            <person name="Pedrosa-Harand A."/>
            <person name="Macas J."/>
            <person name="Mayer K.F.X."/>
            <person name="Houben A."/>
            <person name="Marques A."/>
        </authorList>
    </citation>
    <scope>NUCLEOTIDE SEQUENCE</scope>
    <source>
        <strain evidence="2">RhyBre1mFocal</strain>
    </source>
</reference>
<feature type="domain" description="K+ potassium transporter C-terminal" evidence="1">
    <location>
        <begin position="38"/>
        <end position="231"/>
    </location>
</feature>
<evidence type="ECO:0000259" key="1">
    <source>
        <dbReference type="Pfam" id="PF22776"/>
    </source>
</evidence>
<dbReference type="InterPro" id="IPR053952">
    <property type="entry name" value="K_trans_C"/>
</dbReference>
<sequence length="265" mass="30428">MFTWHYATIKKYEYVIQNKVTLDWLLALGDKLGIVRVPGIGLVYTDIISGVPANFSRFVTNLPAFHKILVFVCVKWVPVPYVPPPERFLVGRVGPPNHRSYRCIVRYGYRDVHQDVDSFESELFDSLSDFIRLEGSNKSSQQEQPEDDSDLTVIGSFKRSSIVEIESDKDSIKPVQQEVKKKTVRFFIEKNNSYEMDKLVRDEPEELYEAKESGMAFILGHSHVQTKPGSSVFKGSFGSYGNKEGIRILGVKRWEVCNFVREIYV</sequence>
<keyword evidence="3" id="KW-1185">Reference proteome</keyword>
<evidence type="ECO:0000313" key="3">
    <source>
        <dbReference type="Proteomes" id="UP001151287"/>
    </source>
</evidence>
<name>A0A9Q0HSG5_9POAL</name>